<dbReference type="Proteomes" id="UP000261560">
    <property type="component" value="Unplaced"/>
</dbReference>
<dbReference type="GO" id="GO:0017022">
    <property type="term" value="F:myosin binding"/>
    <property type="evidence" value="ECO:0007669"/>
    <property type="project" value="TreeGrafter"/>
</dbReference>
<dbReference type="PaxDb" id="30732-ENSOMEP00000028786"/>
<name>A0A3B3DFY6_ORYME</name>
<feature type="region of interest" description="Disordered" evidence="4">
    <location>
        <begin position="299"/>
        <end position="338"/>
    </location>
</feature>
<dbReference type="GO" id="GO:0098957">
    <property type="term" value="P:anterograde axonal transport of mitochondrion"/>
    <property type="evidence" value="ECO:0007669"/>
    <property type="project" value="TreeGrafter"/>
</dbReference>
<dbReference type="PANTHER" id="PTHR15751">
    <property type="entry name" value="TRAFFICKING KINESIN-BINDING PROTEIN"/>
    <property type="match status" value="1"/>
</dbReference>
<dbReference type="GO" id="GO:0022008">
    <property type="term" value="P:neurogenesis"/>
    <property type="evidence" value="ECO:0007669"/>
    <property type="project" value="TreeGrafter"/>
</dbReference>
<accession>A0A3B3DFY6</accession>
<dbReference type="GO" id="GO:0008333">
    <property type="term" value="P:endosome to lysosome transport"/>
    <property type="evidence" value="ECO:0007669"/>
    <property type="project" value="TreeGrafter"/>
</dbReference>
<dbReference type="InterPro" id="IPR006933">
    <property type="entry name" value="HAP1_N"/>
</dbReference>
<dbReference type="SMART" id="SM01424">
    <property type="entry name" value="HAP1_N"/>
    <property type="match status" value="1"/>
</dbReference>
<feature type="domain" description="HAP1 N-terminal" evidence="5">
    <location>
        <begin position="48"/>
        <end position="210"/>
    </location>
</feature>
<dbReference type="OMA" id="EEVYHYS"/>
<dbReference type="InterPro" id="IPR051946">
    <property type="entry name" value="Intracell_Traff-Reg"/>
</dbReference>
<evidence type="ECO:0000313" key="6">
    <source>
        <dbReference type="Ensembl" id="ENSOMEP00000028786.1"/>
    </source>
</evidence>
<dbReference type="GO" id="GO:0005739">
    <property type="term" value="C:mitochondrion"/>
    <property type="evidence" value="ECO:0007669"/>
    <property type="project" value="UniProtKB-SubCell"/>
</dbReference>
<dbReference type="PANTHER" id="PTHR15751:SF11">
    <property type="entry name" value="TRAFFICKING KINESIN-BINDING PROTEIN 1"/>
    <property type="match status" value="1"/>
</dbReference>
<dbReference type="Ensembl" id="ENSOMET00000017667.1">
    <property type="protein sequence ID" value="ENSOMEP00000028786.1"/>
    <property type="gene ID" value="ENSOMEG00000012065.1"/>
</dbReference>
<feature type="compositionally biased region" description="Low complexity" evidence="4">
    <location>
        <begin position="409"/>
        <end position="426"/>
    </location>
</feature>
<dbReference type="GO" id="GO:0047496">
    <property type="term" value="P:vesicle transport along microtubule"/>
    <property type="evidence" value="ECO:0007669"/>
    <property type="project" value="TreeGrafter"/>
</dbReference>
<dbReference type="GeneTree" id="ENSGT00940000155697"/>
<evidence type="ECO:0000256" key="3">
    <source>
        <dbReference type="ARBA" id="ARBA00023128"/>
    </source>
</evidence>
<evidence type="ECO:0000313" key="7">
    <source>
        <dbReference type="Proteomes" id="UP000261560"/>
    </source>
</evidence>
<evidence type="ECO:0000259" key="5">
    <source>
        <dbReference type="SMART" id="SM01424"/>
    </source>
</evidence>
<dbReference type="AlphaFoldDB" id="A0A3B3DFY6"/>
<keyword evidence="7" id="KW-1185">Reference proteome</keyword>
<dbReference type="GO" id="GO:0006605">
    <property type="term" value="P:protein targeting"/>
    <property type="evidence" value="ECO:0007669"/>
    <property type="project" value="TreeGrafter"/>
</dbReference>
<evidence type="ECO:0000256" key="1">
    <source>
        <dbReference type="ARBA" id="ARBA00004173"/>
    </source>
</evidence>
<reference evidence="6" key="1">
    <citation type="submission" date="2025-08" db="UniProtKB">
        <authorList>
            <consortium name="Ensembl"/>
        </authorList>
    </citation>
    <scope>IDENTIFICATION</scope>
</reference>
<keyword evidence="3" id="KW-0496">Mitochondrion</keyword>
<dbReference type="GO" id="GO:0050811">
    <property type="term" value="F:GABA receptor binding"/>
    <property type="evidence" value="ECO:0007669"/>
    <property type="project" value="TreeGrafter"/>
</dbReference>
<evidence type="ECO:0000256" key="2">
    <source>
        <dbReference type="ARBA" id="ARBA00023054"/>
    </source>
</evidence>
<sequence length="455" mass="49882">KLLSFNSLFLFFKGEEKVIIGNKHVFCVCPDVCNSTDLPEFEIISLLEEQLPVYRLRADTVYGYDNDDWVHTPMVAPDASLDLTSEQIEETLKYFLLCADRVGQMTKTYNDIDAVTRLLEEKERDLELAAKIGQSLLKKNRTLTEQNDYLEEQVGQITEEQLAQPHLGVILDARPGVVPKGYRPLELELEQVRAVYLFSAVSHPKFLKPENDGSSALSWPPAAYFPGKCMPHTSSTYTFTTCRILHPTDEQTQVTPSSDGSSVSNCLCLRRDATRTTSTSLGLVRLLQERGISAAMYHQSQDTSVAPIRVPHPDPLRPPTSPNSPTRPAASAASSSSGFDFKSPSYDNFLASKPARSILKEVTGGARGRQRGRDCESQTDVSVSVHNLNLLDKVKRLGVAGAPGGRAMSPGPILGPLGGLRRSSSPFAPDGMRRNRSYPAMVSASMAMKGPGPQP</sequence>
<organism evidence="6 7">
    <name type="scientific">Oryzias melastigma</name>
    <name type="common">Marine medaka</name>
    <dbReference type="NCBI Taxonomy" id="30732"/>
    <lineage>
        <taxon>Eukaryota</taxon>
        <taxon>Metazoa</taxon>
        <taxon>Chordata</taxon>
        <taxon>Craniata</taxon>
        <taxon>Vertebrata</taxon>
        <taxon>Euteleostomi</taxon>
        <taxon>Actinopterygii</taxon>
        <taxon>Neopterygii</taxon>
        <taxon>Teleostei</taxon>
        <taxon>Neoteleostei</taxon>
        <taxon>Acanthomorphata</taxon>
        <taxon>Ovalentaria</taxon>
        <taxon>Atherinomorphae</taxon>
        <taxon>Beloniformes</taxon>
        <taxon>Adrianichthyidae</taxon>
        <taxon>Oryziinae</taxon>
        <taxon>Oryzias</taxon>
    </lineage>
</organism>
<dbReference type="GO" id="GO:0030425">
    <property type="term" value="C:dendrite"/>
    <property type="evidence" value="ECO:0007669"/>
    <property type="project" value="TreeGrafter"/>
</dbReference>
<proteinExistence type="predicted"/>
<dbReference type="Pfam" id="PF04849">
    <property type="entry name" value="HAP1_N"/>
    <property type="match status" value="1"/>
</dbReference>
<protein>
    <submittedName>
        <fullName evidence="6">Trafficking kinesin protein 1</fullName>
    </submittedName>
</protein>
<dbReference type="GO" id="GO:0048311">
    <property type="term" value="P:mitochondrion distribution"/>
    <property type="evidence" value="ECO:0007669"/>
    <property type="project" value="TreeGrafter"/>
</dbReference>
<feature type="compositionally biased region" description="Low complexity" evidence="4">
    <location>
        <begin position="323"/>
        <end position="338"/>
    </location>
</feature>
<dbReference type="GO" id="GO:1904115">
    <property type="term" value="C:axon cytoplasm"/>
    <property type="evidence" value="ECO:0007669"/>
    <property type="project" value="GOC"/>
</dbReference>
<dbReference type="GO" id="GO:0031410">
    <property type="term" value="C:cytoplasmic vesicle"/>
    <property type="evidence" value="ECO:0007669"/>
    <property type="project" value="TreeGrafter"/>
</dbReference>
<keyword evidence="2" id="KW-0175">Coiled coil</keyword>
<feature type="region of interest" description="Disordered" evidence="4">
    <location>
        <begin position="361"/>
        <end position="380"/>
    </location>
</feature>
<comment type="subcellular location">
    <subcellularLocation>
        <location evidence="1">Mitochondrion</location>
    </subcellularLocation>
</comment>
<feature type="region of interest" description="Disordered" evidence="4">
    <location>
        <begin position="402"/>
        <end position="436"/>
    </location>
</feature>
<dbReference type="STRING" id="30732.ENSOMEP00000028786"/>
<reference evidence="6" key="2">
    <citation type="submission" date="2025-09" db="UniProtKB">
        <authorList>
            <consortium name="Ensembl"/>
        </authorList>
    </citation>
    <scope>IDENTIFICATION</scope>
</reference>
<evidence type="ECO:0000256" key="4">
    <source>
        <dbReference type="SAM" id="MobiDB-lite"/>
    </source>
</evidence>